<dbReference type="OrthoDB" id="5296155at2759"/>
<reference evidence="3" key="1">
    <citation type="submission" date="2020-03" db="EMBL/GenBank/DDBJ databases">
        <title>Site-based positive gene gene selection in Geosmithia morbida across the United States reveals a broad range of putative effectors and factors for local host and environmental adapation.</title>
        <authorList>
            <person name="Onufrak A."/>
            <person name="Murdoch R.W."/>
            <person name="Gazis R."/>
            <person name="Huff M."/>
            <person name="Staton M."/>
            <person name="Klingeman W."/>
            <person name="Hadziabdic D."/>
        </authorList>
    </citation>
    <scope>NUCLEOTIDE SEQUENCE</scope>
    <source>
        <strain evidence="3">1262</strain>
    </source>
</reference>
<keyword evidence="2" id="KW-0812">Transmembrane</keyword>
<accession>A0A9P4YVF6</accession>
<feature type="transmembrane region" description="Helical" evidence="2">
    <location>
        <begin position="249"/>
        <end position="274"/>
    </location>
</feature>
<dbReference type="Proteomes" id="UP000749293">
    <property type="component" value="Unassembled WGS sequence"/>
</dbReference>
<proteinExistence type="predicted"/>
<dbReference type="EMBL" id="JAANYQ010000011">
    <property type="protein sequence ID" value="KAF4121724.1"/>
    <property type="molecule type" value="Genomic_DNA"/>
</dbReference>
<protein>
    <recommendedName>
        <fullName evidence="5">Tat pathway signal sequence</fullName>
    </recommendedName>
</protein>
<feature type="region of interest" description="Disordered" evidence="1">
    <location>
        <begin position="277"/>
        <end position="296"/>
    </location>
</feature>
<dbReference type="AlphaFoldDB" id="A0A9P4YVF6"/>
<organism evidence="3 4">
    <name type="scientific">Geosmithia morbida</name>
    <dbReference type="NCBI Taxonomy" id="1094350"/>
    <lineage>
        <taxon>Eukaryota</taxon>
        <taxon>Fungi</taxon>
        <taxon>Dikarya</taxon>
        <taxon>Ascomycota</taxon>
        <taxon>Pezizomycotina</taxon>
        <taxon>Sordariomycetes</taxon>
        <taxon>Hypocreomycetidae</taxon>
        <taxon>Hypocreales</taxon>
        <taxon>Bionectriaceae</taxon>
        <taxon>Geosmithia</taxon>
    </lineage>
</organism>
<keyword evidence="2" id="KW-0472">Membrane</keyword>
<evidence type="ECO:0000313" key="3">
    <source>
        <dbReference type="EMBL" id="KAF4121724.1"/>
    </source>
</evidence>
<keyword evidence="2" id="KW-1133">Transmembrane helix</keyword>
<feature type="region of interest" description="Disordered" evidence="1">
    <location>
        <begin position="1"/>
        <end position="213"/>
    </location>
</feature>
<sequence>MTTVTALAAGTARRDSDVLPPGPVPAPTRPGSRSSLMSAPWLPSIAEDEISETEDEDQDQQQQQPQYACRPRPPQHRQTWTMGQPPPPPQQSIIWPRTPLRVPQKAIRRVPVGGGGRARASTAAASYGGHNSAEANSSPSFPERPPSASTVAASLPPPYFPITFSPPKYRNESVSTTRGGSSGSGSGSVSDSDMSEMKKHQHLHNNRPLPLYLPKKYGRRQGKSGGSGRDAALCGCLPAWMGGRRSTRWILLGGLGLFLIGMAVALAVGLTLGLERRRGDNGDSSNDNNIGATNTTKVHDGPFFPVGSYTIRTTLNQTSTSCTSNPATWRCDNIGTDETTAFRWIIYGSGDDSSSLPYTVSSDDNAFAPAFANLTAAVIDPSGPNERLVFEFGMDRTVSVPTGDLLAGLAAGTANSTCKFSGSRFRATLWTGRYAGNGTSTASAGREAAGTDFASWPARAEVVQSKDAGTGEPECTDPQGDAIVGVQAGTGQCYCDYTT</sequence>
<evidence type="ECO:0000313" key="4">
    <source>
        <dbReference type="Proteomes" id="UP000749293"/>
    </source>
</evidence>
<feature type="compositionally biased region" description="Low complexity" evidence="1">
    <location>
        <begin position="161"/>
        <end position="179"/>
    </location>
</feature>
<name>A0A9P4YVF6_9HYPO</name>
<gene>
    <name evidence="3" type="ORF">GMORB2_1563</name>
</gene>
<feature type="compositionally biased region" description="Low complexity" evidence="1">
    <location>
        <begin position="118"/>
        <end position="129"/>
    </location>
</feature>
<comment type="caution">
    <text evidence="3">The sequence shown here is derived from an EMBL/GenBank/DDBJ whole genome shotgun (WGS) entry which is preliminary data.</text>
</comment>
<dbReference type="GeneID" id="55967793"/>
<dbReference type="RefSeq" id="XP_035320376.1">
    <property type="nucleotide sequence ID" value="XM_035463545.1"/>
</dbReference>
<feature type="compositionally biased region" description="Acidic residues" evidence="1">
    <location>
        <begin position="46"/>
        <end position="59"/>
    </location>
</feature>
<evidence type="ECO:0008006" key="5">
    <source>
        <dbReference type="Google" id="ProtNLM"/>
    </source>
</evidence>
<keyword evidence="4" id="KW-1185">Reference proteome</keyword>
<evidence type="ECO:0000256" key="1">
    <source>
        <dbReference type="SAM" id="MobiDB-lite"/>
    </source>
</evidence>
<evidence type="ECO:0000256" key="2">
    <source>
        <dbReference type="SAM" id="Phobius"/>
    </source>
</evidence>